<feature type="domain" description="Beta-ketoacyl-[acyl-carrier-protein] synthase III C-terminal" evidence="5">
    <location>
        <begin position="254"/>
        <end position="343"/>
    </location>
</feature>
<comment type="caution">
    <text evidence="7">The sequence shown here is derived from an EMBL/GenBank/DDBJ whole genome shotgun (WGS) entry which is preliminary data.</text>
</comment>
<evidence type="ECO:0000256" key="2">
    <source>
        <dbReference type="ARBA" id="ARBA00022679"/>
    </source>
</evidence>
<keyword evidence="1" id="KW-0963">Cytoplasm</keyword>
<protein>
    <submittedName>
        <fullName evidence="7">3-oxoacyl-ACP synthase</fullName>
    </submittedName>
</protein>
<evidence type="ECO:0000256" key="3">
    <source>
        <dbReference type="ARBA" id="ARBA00023315"/>
    </source>
</evidence>
<dbReference type="Proteomes" id="UP000037982">
    <property type="component" value="Unassembled WGS sequence"/>
</dbReference>
<evidence type="ECO:0000256" key="4">
    <source>
        <dbReference type="SAM" id="MobiDB-lite"/>
    </source>
</evidence>
<keyword evidence="8" id="KW-1185">Reference proteome</keyword>
<sequence>MSPTPSTTSTAPTAPTAHRIGVLGMGTYLPRSRRTNEDIAGDVGVTADWITERTGVHTRHVAAPGEAASDLAAAAVRAAVAAAGIDIDQLDLLILATSTPDELGPSTACRVQALTGARNAVALDVSAACSGWLFAARVARDWLAGDPCTRYAAVVGVEAYSKFIDPADRGTAVLFADGAAASVLGPVADDGGFADFRLGSDGTGAHHVLIPAGGSRAPASPGTLAGRRHHIHMDGRAVRDFITEIFPRVVDESLARNRLRLRDIDVFITHQPNPVLLRRLGDRIGIARERLVIVGGEVGNIGAASAPYALAGAAARGLLTPGSRVLIAAFGAGVTWGSALLTWTGASVIRLGPTRPARTVPLSSPLPSSHPAPAVQRSTS</sequence>
<dbReference type="Pfam" id="PF08541">
    <property type="entry name" value="ACP_syn_III_C"/>
    <property type="match status" value="1"/>
</dbReference>
<feature type="compositionally biased region" description="Low complexity" evidence="4">
    <location>
        <begin position="361"/>
        <end position="374"/>
    </location>
</feature>
<dbReference type="Gene3D" id="3.40.47.10">
    <property type="match status" value="1"/>
</dbReference>
<evidence type="ECO:0000259" key="5">
    <source>
        <dbReference type="Pfam" id="PF08541"/>
    </source>
</evidence>
<dbReference type="SUPFAM" id="SSF53901">
    <property type="entry name" value="Thiolase-like"/>
    <property type="match status" value="1"/>
</dbReference>
<dbReference type="Pfam" id="PF08545">
    <property type="entry name" value="ACP_syn_III"/>
    <property type="match status" value="1"/>
</dbReference>
<name>A0A0N0H3U9_9ACTN</name>
<dbReference type="EMBL" id="LGKG01000013">
    <property type="protein sequence ID" value="KPC66290.1"/>
    <property type="molecule type" value="Genomic_DNA"/>
</dbReference>
<dbReference type="InterPro" id="IPR013747">
    <property type="entry name" value="ACP_syn_III_C"/>
</dbReference>
<dbReference type="RefSeq" id="WP_053922510.1">
    <property type="nucleotide sequence ID" value="NZ_LGKG01000013.1"/>
</dbReference>
<dbReference type="GO" id="GO:0006633">
    <property type="term" value="P:fatty acid biosynthetic process"/>
    <property type="evidence" value="ECO:0007669"/>
    <property type="project" value="InterPro"/>
</dbReference>
<evidence type="ECO:0000259" key="6">
    <source>
        <dbReference type="Pfam" id="PF08545"/>
    </source>
</evidence>
<keyword evidence="3" id="KW-0012">Acyltransferase</keyword>
<organism evidence="7 8">
    <name type="scientific">Streptomyces chattanoogensis</name>
    <dbReference type="NCBI Taxonomy" id="66876"/>
    <lineage>
        <taxon>Bacteria</taxon>
        <taxon>Bacillati</taxon>
        <taxon>Actinomycetota</taxon>
        <taxon>Actinomycetes</taxon>
        <taxon>Kitasatosporales</taxon>
        <taxon>Streptomycetaceae</taxon>
        <taxon>Streptomyces</taxon>
    </lineage>
</organism>
<reference evidence="8" key="1">
    <citation type="submission" date="2015-07" db="EMBL/GenBank/DDBJ databases">
        <authorList>
            <person name="Ju K.-S."/>
            <person name="Doroghazi J.R."/>
            <person name="Metcalf W.W."/>
        </authorList>
    </citation>
    <scope>NUCLEOTIDE SEQUENCE [LARGE SCALE GENOMIC DNA]</scope>
    <source>
        <strain evidence="8">NRRL ISP-5002</strain>
    </source>
</reference>
<evidence type="ECO:0000256" key="1">
    <source>
        <dbReference type="ARBA" id="ARBA00022490"/>
    </source>
</evidence>
<dbReference type="NCBIfam" id="NF006829">
    <property type="entry name" value="PRK09352.1"/>
    <property type="match status" value="1"/>
</dbReference>
<feature type="domain" description="Beta-ketoacyl-[acyl-carrier-protein] synthase III N-terminal" evidence="6">
    <location>
        <begin position="123"/>
        <end position="202"/>
    </location>
</feature>
<dbReference type="PANTHER" id="PTHR34069:SF2">
    <property type="entry name" value="BETA-KETOACYL-[ACYL-CARRIER-PROTEIN] SYNTHASE III"/>
    <property type="match status" value="1"/>
</dbReference>
<evidence type="ECO:0000313" key="8">
    <source>
        <dbReference type="Proteomes" id="UP000037982"/>
    </source>
</evidence>
<dbReference type="PANTHER" id="PTHR34069">
    <property type="entry name" value="3-OXOACYL-[ACYL-CARRIER-PROTEIN] SYNTHASE 3"/>
    <property type="match status" value="1"/>
</dbReference>
<dbReference type="GO" id="GO:0004315">
    <property type="term" value="F:3-oxoacyl-[acyl-carrier-protein] synthase activity"/>
    <property type="evidence" value="ECO:0007669"/>
    <property type="project" value="InterPro"/>
</dbReference>
<proteinExistence type="predicted"/>
<dbReference type="InterPro" id="IPR013751">
    <property type="entry name" value="ACP_syn_III_N"/>
</dbReference>
<dbReference type="PATRIC" id="fig|66876.3.peg.1097"/>
<dbReference type="CDD" id="cd00830">
    <property type="entry name" value="KAS_III"/>
    <property type="match status" value="1"/>
</dbReference>
<dbReference type="GO" id="GO:0044550">
    <property type="term" value="P:secondary metabolite biosynthetic process"/>
    <property type="evidence" value="ECO:0007669"/>
    <property type="project" value="TreeGrafter"/>
</dbReference>
<evidence type="ECO:0000313" key="7">
    <source>
        <dbReference type="EMBL" id="KPC66290.1"/>
    </source>
</evidence>
<dbReference type="AlphaFoldDB" id="A0A0N0H3U9"/>
<keyword evidence="2" id="KW-0808">Transferase</keyword>
<feature type="region of interest" description="Disordered" evidence="4">
    <location>
        <begin position="359"/>
        <end position="380"/>
    </location>
</feature>
<accession>A0A0N0H3U9</accession>
<dbReference type="InterPro" id="IPR016039">
    <property type="entry name" value="Thiolase-like"/>
</dbReference>
<gene>
    <name evidence="7" type="ORF">ADL29_04970</name>
</gene>